<dbReference type="AlphaFoldDB" id="A0AAV4R167"/>
<dbReference type="EMBL" id="BPLR01007058">
    <property type="protein sequence ID" value="GIY14301.1"/>
    <property type="molecule type" value="Genomic_DNA"/>
</dbReference>
<name>A0AAV4R167_CAEEX</name>
<accession>A0AAV4R167</accession>
<evidence type="ECO:0000313" key="1">
    <source>
        <dbReference type="EMBL" id="GIY14301.1"/>
    </source>
</evidence>
<keyword evidence="2" id="KW-1185">Reference proteome</keyword>
<protein>
    <recommendedName>
        <fullName evidence="3">Secreted protein</fullName>
    </recommendedName>
</protein>
<evidence type="ECO:0008006" key="3">
    <source>
        <dbReference type="Google" id="ProtNLM"/>
    </source>
</evidence>
<proteinExistence type="predicted"/>
<dbReference type="Proteomes" id="UP001054945">
    <property type="component" value="Unassembled WGS sequence"/>
</dbReference>
<sequence>MLRQIVIGSCLAYAAARLKTTACDNRRACVYHALALTPKGQKPFLSTITEIQTHSWLTQKHVRLMTLNYNKVSKAINPSRSWWEGAVKYLIATFDFF</sequence>
<reference evidence="1 2" key="1">
    <citation type="submission" date="2021-06" db="EMBL/GenBank/DDBJ databases">
        <title>Caerostris extrusa draft genome.</title>
        <authorList>
            <person name="Kono N."/>
            <person name="Arakawa K."/>
        </authorList>
    </citation>
    <scope>NUCLEOTIDE SEQUENCE [LARGE SCALE GENOMIC DNA]</scope>
</reference>
<gene>
    <name evidence="1" type="ORF">CEXT_581101</name>
</gene>
<evidence type="ECO:0000313" key="2">
    <source>
        <dbReference type="Proteomes" id="UP001054945"/>
    </source>
</evidence>
<comment type="caution">
    <text evidence="1">The sequence shown here is derived from an EMBL/GenBank/DDBJ whole genome shotgun (WGS) entry which is preliminary data.</text>
</comment>
<organism evidence="1 2">
    <name type="scientific">Caerostris extrusa</name>
    <name type="common">Bark spider</name>
    <name type="synonym">Caerostris bankana</name>
    <dbReference type="NCBI Taxonomy" id="172846"/>
    <lineage>
        <taxon>Eukaryota</taxon>
        <taxon>Metazoa</taxon>
        <taxon>Ecdysozoa</taxon>
        <taxon>Arthropoda</taxon>
        <taxon>Chelicerata</taxon>
        <taxon>Arachnida</taxon>
        <taxon>Araneae</taxon>
        <taxon>Araneomorphae</taxon>
        <taxon>Entelegynae</taxon>
        <taxon>Araneoidea</taxon>
        <taxon>Araneidae</taxon>
        <taxon>Caerostris</taxon>
    </lineage>
</organism>